<dbReference type="RefSeq" id="WP_112332118.1">
    <property type="nucleotide sequence ID" value="NZ_QLYR01000002.1"/>
</dbReference>
<dbReference type="Pfam" id="PF01261">
    <property type="entry name" value="AP_endonuc_2"/>
    <property type="match status" value="1"/>
</dbReference>
<proteinExistence type="predicted"/>
<protein>
    <submittedName>
        <fullName evidence="2">Sugar phosphate isomerase/epimerase</fullName>
    </submittedName>
</protein>
<comment type="caution">
    <text evidence="2">The sequence shown here is derived from an EMBL/GenBank/DDBJ whole genome shotgun (WGS) entry which is preliminary data.</text>
</comment>
<dbReference type="PANTHER" id="PTHR12110:SF21">
    <property type="entry name" value="XYLOSE ISOMERASE-LIKE TIM BARREL DOMAIN-CONTAINING PROTEIN"/>
    <property type="match status" value="1"/>
</dbReference>
<keyword evidence="2" id="KW-0413">Isomerase</keyword>
<dbReference type="GO" id="GO:0016853">
    <property type="term" value="F:isomerase activity"/>
    <property type="evidence" value="ECO:0007669"/>
    <property type="project" value="UniProtKB-KW"/>
</dbReference>
<name>A0A328UDW2_9FIRM</name>
<dbReference type="InterPro" id="IPR036237">
    <property type="entry name" value="Xyl_isomerase-like_sf"/>
</dbReference>
<dbReference type="SUPFAM" id="SSF51658">
    <property type="entry name" value="Xylose isomerase-like"/>
    <property type="match status" value="1"/>
</dbReference>
<reference evidence="2 3" key="1">
    <citation type="submission" date="2018-06" db="EMBL/GenBank/DDBJ databases">
        <title>Noncontiguous genome sequence of Ruminococcaceae bacterium ASD2818.</title>
        <authorList>
            <person name="Chaplin A.V."/>
            <person name="Sokolova S.R."/>
            <person name="Kochetkova T.O."/>
            <person name="Goltsov A.Y."/>
            <person name="Trofimov D.Y."/>
            <person name="Efimov B.A."/>
        </authorList>
    </citation>
    <scope>NUCLEOTIDE SEQUENCE [LARGE SCALE GENOMIC DNA]</scope>
    <source>
        <strain evidence="2 3">ASD2818</strain>
    </source>
</reference>
<dbReference type="Gene3D" id="3.20.20.150">
    <property type="entry name" value="Divalent-metal-dependent TIM barrel enzymes"/>
    <property type="match status" value="1"/>
</dbReference>
<feature type="domain" description="Xylose isomerase-like TIM barrel" evidence="1">
    <location>
        <begin position="20"/>
        <end position="308"/>
    </location>
</feature>
<dbReference type="Proteomes" id="UP000249377">
    <property type="component" value="Unassembled WGS sequence"/>
</dbReference>
<evidence type="ECO:0000313" key="2">
    <source>
        <dbReference type="EMBL" id="RAQ29688.1"/>
    </source>
</evidence>
<evidence type="ECO:0000313" key="3">
    <source>
        <dbReference type="Proteomes" id="UP000249377"/>
    </source>
</evidence>
<dbReference type="EMBL" id="QLYR01000002">
    <property type="protein sequence ID" value="RAQ29688.1"/>
    <property type="molecule type" value="Genomic_DNA"/>
</dbReference>
<dbReference type="PANTHER" id="PTHR12110">
    <property type="entry name" value="HYDROXYPYRUVATE ISOMERASE"/>
    <property type="match status" value="1"/>
</dbReference>
<dbReference type="AlphaFoldDB" id="A0A328UDW2"/>
<dbReference type="InterPro" id="IPR050312">
    <property type="entry name" value="IolE/XylAMocC-like"/>
</dbReference>
<evidence type="ECO:0000259" key="1">
    <source>
        <dbReference type="Pfam" id="PF01261"/>
    </source>
</evidence>
<accession>A0A328UDW2</accession>
<gene>
    <name evidence="2" type="ORF">DPQ25_05145</name>
</gene>
<keyword evidence="3" id="KW-1185">Reference proteome</keyword>
<organism evidence="2 3">
    <name type="scientific">Hydrogeniiclostridium mannosilyticum</name>
    <dbReference type="NCBI Taxonomy" id="2764322"/>
    <lineage>
        <taxon>Bacteria</taxon>
        <taxon>Bacillati</taxon>
        <taxon>Bacillota</taxon>
        <taxon>Clostridia</taxon>
        <taxon>Eubacteriales</taxon>
        <taxon>Acutalibacteraceae</taxon>
        <taxon>Hydrogeniiclostridium</taxon>
    </lineage>
</organism>
<dbReference type="InterPro" id="IPR013022">
    <property type="entry name" value="Xyl_isomerase-like_TIM-brl"/>
</dbReference>
<sequence length="322" mass="36074">MKLGVLTVLLGDLSLDETLRYLKSLGVQQVEIGCGGTPGTAHADAVQFMEHPELIDQFMETINKYGLDIAALACHGNPVHPNKEIANAYHEQFEAAICLAEKIGVKTIVGFSGCPGDCENSQYPNWSIASWPPDFQKIRDWQWNEKLIPYWKKEAKFAQEHGVNQIAFELHPGFCVYNPSTLLRLREAVGPVIGANLDPSHLFWQGIDIIAAIRALKGAIYHFHAKDTAIDPYNTAVNGVLDTPSFDRIDERPWVFRTVGYGHGEDTWRAIFSELRKAGYDGVISIEHEDGLMSTREGLEKAIEVLKRTIIFESRESGMYWA</sequence>